<keyword evidence="4" id="KW-0274">FAD</keyword>
<dbReference type="EMBL" id="SHNP01000008">
    <property type="protein sequence ID" value="MCX2975432.1"/>
    <property type="molecule type" value="Genomic_DNA"/>
</dbReference>
<dbReference type="InterPro" id="IPR021163">
    <property type="entry name" value="Ferredox_Rdtase_adrenod"/>
</dbReference>
<dbReference type="PIRSF" id="PIRSF000362">
    <property type="entry name" value="FNR"/>
    <property type="match status" value="1"/>
</dbReference>
<evidence type="ECO:0000256" key="1">
    <source>
        <dbReference type="ARBA" id="ARBA00001974"/>
    </source>
</evidence>
<comment type="similarity">
    <text evidence="2">Belongs to the ferredoxin--NADP reductase type 1 family.</text>
</comment>
<organism evidence="8 9">
    <name type="scientific">Candidatus Seongchinamella marina</name>
    <dbReference type="NCBI Taxonomy" id="2518990"/>
    <lineage>
        <taxon>Bacteria</taxon>
        <taxon>Pseudomonadati</taxon>
        <taxon>Pseudomonadota</taxon>
        <taxon>Gammaproteobacteria</taxon>
        <taxon>Cellvibrionales</taxon>
        <taxon>Halieaceae</taxon>
        <taxon>Seongchinamella</taxon>
    </lineage>
</organism>
<dbReference type="RefSeq" id="WP_279254074.1">
    <property type="nucleotide sequence ID" value="NZ_SHNP01000008.1"/>
</dbReference>
<keyword evidence="3" id="KW-0285">Flavoprotein</keyword>
<evidence type="ECO:0000259" key="7">
    <source>
        <dbReference type="Pfam" id="PF07992"/>
    </source>
</evidence>
<sequence length="457" mass="50216">MNSVTPTRKTLRVAIVGSGPSGFYAAEALLRSEYAIAVDVYEKLPVPYGLVRFGVAPDHPKLKLVVNIFDKIAQMEGFRFIGNVCIGKDISLQTLSDHYHAVILACGAECEKDLDIPGESLPGSHSALEFVAWYNGHPHYRDREFDFSHERAVVIGQGNVALDVARILSKTVDELQHTDIADYALEALAESNIKHIHVIGRRGPVQAKFSEKELREFATLANCTPKVSSADMQLNEASCEELQDVSHLNVANNIERLTDFTTLSVPASYSRVCHFQFFQSPAVIGGTDRVSDIVLDRNRLDGPAFSQRAMATGESVTLDCGLVFRCIGYRAVPIPGLEYDDSSGVLSHREGRLLADGNILPGLYAAGWIKRGPSGTIGTNRGDSRDTVDALLEDFHEFLKKPTSDADKLLADLKKGGKEIVHFPDWKKIDAREIARAQSTGKPRRKLTSVPEMLMAL</sequence>
<evidence type="ECO:0000256" key="4">
    <source>
        <dbReference type="ARBA" id="ARBA00022827"/>
    </source>
</evidence>
<dbReference type="InterPro" id="IPR055275">
    <property type="entry name" value="Ferredox_Rdtase"/>
</dbReference>
<name>A0ABT3SZK0_9GAMM</name>
<evidence type="ECO:0000313" key="8">
    <source>
        <dbReference type="EMBL" id="MCX2975432.1"/>
    </source>
</evidence>
<accession>A0ABT3SZK0</accession>
<keyword evidence="9" id="KW-1185">Reference proteome</keyword>
<dbReference type="Gene3D" id="3.40.50.720">
    <property type="entry name" value="NAD(P)-binding Rossmann-like Domain"/>
    <property type="match status" value="1"/>
</dbReference>
<evidence type="ECO:0000256" key="2">
    <source>
        <dbReference type="ARBA" id="ARBA00008312"/>
    </source>
</evidence>
<comment type="cofactor">
    <cofactor evidence="1">
        <name>FAD</name>
        <dbReference type="ChEBI" id="CHEBI:57692"/>
    </cofactor>
</comment>
<evidence type="ECO:0000256" key="6">
    <source>
        <dbReference type="ARBA" id="ARBA00023002"/>
    </source>
</evidence>
<dbReference type="SUPFAM" id="SSF51971">
    <property type="entry name" value="Nucleotide-binding domain"/>
    <property type="match status" value="2"/>
</dbReference>
<dbReference type="Gene3D" id="3.50.50.60">
    <property type="entry name" value="FAD/NAD(P)-binding domain"/>
    <property type="match status" value="1"/>
</dbReference>
<dbReference type="PRINTS" id="PR00419">
    <property type="entry name" value="ADXRDTASE"/>
</dbReference>
<dbReference type="PANTHER" id="PTHR48467:SF1">
    <property type="entry name" value="GLUTAMATE SYNTHASE 1 [NADH], CHLOROPLASTIC-LIKE"/>
    <property type="match status" value="1"/>
</dbReference>
<feature type="domain" description="FAD/NAD(P)-binding" evidence="7">
    <location>
        <begin position="12"/>
        <end position="186"/>
    </location>
</feature>
<dbReference type="Pfam" id="PF07992">
    <property type="entry name" value="Pyr_redox_2"/>
    <property type="match status" value="1"/>
</dbReference>
<reference evidence="8" key="1">
    <citation type="submission" date="2019-02" db="EMBL/GenBank/DDBJ databases">
        <authorList>
            <person name="Li S.-H."/>
        </authorList>
    </citation>
    <scope>NUCLEOTIDE SEQUENCE</scope>
    <source>
        <strain evidence="8">IMCC8485</strain>
    </source>
</reference>
<keyword evidence="5" id="KW-0521">NADP</keyword>
<evidence type="ECO:0000256" key="5">
    <source>
        <dbReference type="ARBA" id="ARBA00022857"/>
    </source>
</evidence>
<keyword evidence="6" id="KW-0560">Oxidoreductase</keyword>
<gene>
    <name evidence="8" type="ORF">EYC87_17775</name>
</gene>
<dbReference type="InterPro" id="IPR023753">
    <property type="entry name" value="FAD/NAD-binding_dom"/>
</dbReference>
<dbReference type="PANTHER" id="PTHR48467">
    <property type="entry name" value="GLUTAMATE SYNTHASE 1 [NADH], CHLOROPLASTIC-LIKE"/>
    <property type="match status" value="1"/>
</dbReference>
<comment type="caution">
    <text evidence="8">The sequence shown here is derived from an EMBL/GenBank/DDBJ whole genome shotgun (WGS) entry which is preliminary data.</text>
</comment>
<dbReference type="Proteomes" id="UP001143307">
    <property type="component" value="Unassembled WGS sequence"/>
</dbReference>
<evidence type="ECO:0000256" key="3">
    <source>
        <dbReference type="ARBA" id="ARBA00022630"/>
    </source>
</evidence>
<dbReference type="InterPro" id="IPR036188">
    <property type="entry name" value="FAD/NAD-bd_sf"/>
</dbReference>
<evidence type="ECO:0000313" key="9">
    <source>
        <dbReference type="Proteomes" id="UP001143307"/>
    </source>
</evidence>
<proteinExistence type="inferred from homology"/>
<protein>
    <submittedName>
        <fullName evidence="8">NADP oxidoreductase</fullName>
    </submittedName>
</protein>